<dbReference type="AlphaFoldDB" id="A0A2P2PWV4"/>
<sequence>MEIERIVPPSPLSAIEEELEVLDTREDF</sequence>
<name>A0A2P2PWV4_RHIMU</name>
<evidence type="ECO:0000313" key="1">
    <source>
        <dbReference type="EMBL" id="MBX59190.1"/>
    </source>
</evidence>
<dbReference type="EMBL" id="GGEC01078706">
    <property type="protein sequence ID" value="MBX59190.1"/>
    <property type="molecule type" value="Transcribed_RNA"/>
</dbReference>
<reference evidence="1" key="1">
    <citation type="submission" date="2018-02" db="EMBL/GenBank/DDBJ databases">
        <title>Rhizophora mucronata_Transcriptome.</title>
        <authorList>
            <person name="Meera S.P."/>
            <person name="Sreeshan A."/>
            <person name="Augustine A."/>
        </authorList>
    </citation>
    <scope>NUCLEOTIDE SEQUENCE</scope>
    <source>
        <tissue evidence="1">Leaf</tissue>
    </source>
</reference>
<accession>A0A2P2PWV4</accession>
<organism evidence="1">
    <name type="scientific">Rhizophora mucronata</name>
    <name type="common">Asiatic mangrove</name>
    <dbReference type="NCBI Taxonomy" id="61149"/>
    <lineage>
        <taxon>Eukaryota</taxon>
        <taxon>Viridiplantae</taxon>
        <taxon>Streptophyta</taxon>
        <taxon>Embryophyta</taxon>
        <taxon>Tracheophyta</taxon>
        <taxon>Spermatophyta</taxon>
        <taxon>Magnoliopsida</taxon>
        <taxon>eudicotyledons</taxon>
        <taxon>Gunneridae</taxon>
        <taxon>Pentapetalae</taxon>
        <taxon>rosids</taxon>
        <taxon>fabids</taxon>
        <taxon>Malpighiales</taxon>
        <taxon>Rhizophoraceae</taxon>
        <taxon>Rhizophora</taxon>
    </lineage>
</organism>
<proteinExistence type="predicted"/>
<protein>
    <submittedName>
        <fullName evidence="1">Uncharacterized protein</fullName>
    </submittedName>
</protein>